<dbReference type="InterPro" id="IPR019748">
    <property type="entry name" value="FERM_central"/>
</dbReference>
<dbReference type="Gene3D" id="2.30.29.30">
    <property type="entry name" value="Pleckstrin-homology domain (PH domain)/Phosphotyrosine-binding domain (PTB)"/>
    <property type="match status" value="1"/>
</dbReference>
<feature type="region of interest" description="Disordered" evidence="2">
    <location>
        <begin position="502"/>
        <end position="548"/>
    </location>
</feature>
<dbReference type="InterPro" id="IPR011993">
    <property type="entry name" value="PH-like_dom_sf"/>
</dbReference>
<evidence type="ECO:0000259" key="3">
    <source>
        <dbReference type="PROSITE" id="PS50057"/>
    </source>
</evidence>
<dbReference type="PANTHER" id="PTHR13283:SF10">
    <property type="entry name" value="FERM DOMAIN-CONTAINING PROTEIN 8"/>
    <property type="match status" value="1"/>
</dbReference>
<dbReference type="SMART" id="SM00295">
    <property type="entry name" value="B41"/>
    <property type="match status" value="1"/>
</dbReference>
<dbReference type="InterPro" id="IPR000299">
    <property type="entry name" value="FERM_domain"/>
</dbReference>
<gene>
    <name evidence="4" type="ORF">MSPICULIGERA_LOCUS20628</name>
</gene>
<dbReference type="InterPro" id="IPR014352">
    <property type="entry name" value="FERM/acyl-CoA-bd_prot_sf"/>
</dbReference>
<proteinExistence type="predicted"/>
<feature type="domain" description="FERM" evidence="3">
    <location>
        <begin position="127"/>
        <end position="472"/>
    </location>
</feature>
<evidence type="ECO:0000313" key="4">
    <source>
        <dbReference type="EMBL" id="CAJ0582498.1"/>
    </source>
</evidence>
<dbReference type="Gene3D" id="1.20.80.10">
    <property type="match status" value="1"/>
</dbReference>
<dbReference type="AlphaFoldDB" id="A0AA36G7E8"/>
<dbReference type="InterPro" id="IPR019749">
    <property type="entry name" value="Band_41_domain"/>
</dbReference>
<dbReference type="PANTHER" id="PTHR13283">
    <property type="entry name" value="KREV INTERACTION TRAPPED 1-RELATED"/>
    <property type="match status" value="1"/>
</dbReference>
<dbReference type="InterPro" id="IPR051594">
    <property type="entry name" value="KRIT1/FRMD8"/>
</dbReference>
<dbReference type="Proteomes" id="UP001177023">
    <property type="component" value="Unassembled WGS sequence"/>
</dbReference>
<evidence type="ECO:0000256" key="1">
    <source>
        <dbReference type="ARBA" id="ARBA00039547"/>
    </source>
</evidence>
<dbReference type="SUPFAM" id="SSF47031">
    <property type="entry name" value="Second domain of FERM"/>
    <property type="match status" value="1"/>
</dbReference>
<evidence type="ECO:0000256" key="2">
    <source>
        <dbReference type="SAM" id="MobiDB-lite"/>
    </source>
</evidence>
<feature type="non-terminal residue" evidence="4">
    <location>
        <position position="578"/>
    </location>
</feature>
<sequence>MERPCELKNLEKPLLVRKVGSVKKIEGPVTRKKSAEIRLKKQHVTEDEIPRITETNMESGCTRRSVRETRGISMTPIRLTDRTPSTPIVYLPQNIGIANPNSPISALLYSDVNNLTGSARNVSTDPLEIRIYFPDQQGIRFDVSNGRQADAKFLLDVTADEIDLNCEIARQAFALWMVSPLLEVQLKPTHPPYEVRRQWANFLKKYTMADDDEILQDEPMLMMRRNVTLSLGMERNICMESPLACRLLFEDARNQFIQGRYAFDECKIAAEMAGLSMAAVFGTYPEELATLRNELSEHLPERHLSSVRGPLVFGRALSGTKELEETVQRMWRENGGDQLIAMRNYLARASQSPCYGCAFFSGYIERPNLTIKQLFRQNWFTSSNPSDIKVRIGVNMEWVSVTEQAKGELLLAQPIDACSWSRIEPNEQSDSEGETSLLLHFPENFEESCSSDEGTGDVRRPKKKVTRTNDQRPQETKILQIFGPQAVMIDALLNTMKARAKQTDLKSNNMTSSPDDGIHNESYEPSSASSNDSSTSPTKRPVKRQPSLTKVHKMCLATFDAHGKFLRAQGSLKKVLAN</sequence>
<dbReference type="Pfam" id="PF00373">
    <property type="entry name" value="FERM_M"/>
    <property type="match status" value="1"/>
</dbReference>
<dbReference type="CDD" id="cd14473">
    <property type="entry name" value="FERM_B-lobe"/>
    <property type="match status" value="1"/>
</dbReference>
<evidence type="ECO:0000313" key="5">
    <source>
        <dbReference type="Proteomes" id="UP001177023"/>
    </source>
</evidence>
<dbReference type="GO" id="GO:0005886">
    <property type="term" value="C:plasma membrane"/>
    <property type="evidence" value="ECO:0007669"/>
    <property type="project" value="TreeGrafter"/>
</dbReference>
<dbReference type="EMBL" id="CATQJA010002664">
    <property type="protein sequence ID" value="CAJ0582498.1"/>
    <property type="molecule type" value="Genomic_DNA"/>
</dbReference>
<feature type="compositionally biased region" description="Low complexity" evidence="2">
    <location>
        <begin position="523"/>
        <end position="536"/>
    </location>
</feature>
<dbReference type="PROSITE" id="PS50057">
    <property type="entry name" value="FERM_3"/>
    <property type="match status" value="1"/>
</dbReference>
<accession>A0AA36G7E8</accession>
<reference evidence="4" key="1">
    <citation type="submission" date="2023-06" db="EMBL/GenBank/DDBJ databases">
        <authorList>
            <person name="Delattre M."/>
        </authorList>
    </citation>
    <scope>NUCLEOTIDE SEQUENCE</scope>
    <source>
        <strain evidence="4">AF72</strain>
    </source>
</reference>
<name>A0AA36G7E8_9BILA</name>
<feature type="compositionally biased region" description="Polar residues" evidence="2">
    <location>
        <begin position="505"/>
        <end position="514"/>
    </location>
</feature>
<organism evidence="4 5">
    <name type="scientific">Mesorhabditis spiculigera</name>
    <dbReference type="NCBI Taxonomy" id="96644"/>
    <lineage>
        <taxon>Eukaryota</taxon>
        <taxon>Metazoa</taxon>
        <taxon>Ecdysozoa</taxon>
        <taxon>Nematoda</taxon>
        <taxon>Chromadorea</taxon>
        <taxon>Rhabditida</taxon>
        <taxon>Rhabditina</taxon>
        <taxon>Rhabditomorpha</taxon>
        <taxon>Rhabditoidea</taxon>
        <taxon>Rhabditidae</taxon>
        <taxon>Mesorhabditinae</taxon>
        <taxon>Mesorhabditis</taxon>
    </lineage>
</organism>
<feature type="region of interest" description="Disordered" evidence="2">
    <location>
        <begin position="446"/>
        <end position="478"/>
    </location>
</feature>
<dbReference type="InterPro" id="IPR035963">
    <property type="entry name" value="FERM_2"/>
</dbReference>
<keyword evidence="5" id="KW-1185">Reference proteome</keyword>
<dbReference type="GO" id="GO:0090090">
    <property type="term" value="P:negative regulation of canonical Wnt signaling pathway"/>
    <property type="evidence" value="ECO:0007669"/>
    <property type="project" value="TreeGrafter"/>
</dbReference>
<comment type="caution">
    <text evidence="4">The sequence shown here is derived from an EMBL/GenBank/DDBJ whole genome shotgun (WGS) entry which is preliminary data.</text>
</comment>
<protein>
    <recommendedName>
        <fullName evidence="1">FERM domain-containing protein 8</fullName>
    </recommendedName>
</protein>
<dbReference type="Gene3D" id="3.10.20.90">
    <property type="entry name" value="Phosphatidylinositol 3-kinase Catalytic Subunit, Chain A, domain 1"/>
    <property type="match status" value="1"/>
</dbReference>